<dbReference type="RefSeq" id="WP_200808477.1">
    <property type="nucleotide sequence ID" value="NZ_FWZX01000008.1"/>
</dbReference>
<proteinExistence type="predicted"/>
<protein>
    <recommendedName>
        <fullName evidence="4">GTP-binding protein</fullName>
    </recommendedName>
</protein>
<dbReference type="InterPro" id="IPR007420">
    <property type="entry name" value="DUF465"/>
</dbReference>
<sequence>MDHHDLLHELPEHRATIHALKTGNSHFARLFEKYHELDRTVRNAEERIPATSEEHEEQLKRERLALKDELYAMILEAEGKPAQA</sequence>
<gene>
    <name evidence="2" type="ORF">SAMN05428998_10845</name>
</gene>
<keyword evidence="3" id="KW-1185">Reference proteome</keyword>
<organism evidence="2 3">
    <name type="scientific">Tistlia consotensis USBA 355</name>
    <dbReference type="NCBI Taxonomy" id="560819"/>
    <lineage>
        <taxon>Bacteria</taxon>
        <taxon>Pseudomonadati</taxon>
        <taxon>Pseudomonadota</taxon>
        <taxon>Alphaproteobacteria</taxon>
        <taxon>Rhodospirillales</taxon>
        <taxon>Rhodovibrionaceae</taxon>
        <taxon>Tistlia</taxon>
    </lineage>
</organism>
<dbReference type="InterPro" id="IPR038444">
    <property type="entry name" value="DUF465_sf"/>
</dbReference>
<name>A0A1Y6BRX4_9PROT</name>
<reference evidence="2 3" key="1">
    <citation type="submission" date="2017-04" db="EMBL/GenBank/DDBJ databases">
        <authorList>
            <person name="Afonso C.L."/>
            <person name="Miller P.J."/>
            <person name="Scott M.A."/>
            <person name="Spackman E."/>
            <person name="Goraichik I."/>
            <person name="Dimitrov K.M."/>
            <person name="Suarez D.L."/>
            <person name="Swayne D.E."/>
        </authorList>
    </citation>
    <scope>NUCLEOTIDE SEQUENCE [LARGE SCALE GENOMIC DNA]</scope>
    <source>
        <strain evidence="2 3">USBA 355</strain>
    </source>
</reference>
<evidence type="ECO:0008006" key="4">
    <source>
        <dbReference type="Google" id="ProtNLM"/>
    </source>
</evidence>
<evidence type="ECO:0000313" key="2">
    <source>
        <dbReference type="EMBL" id="SMF23818.1"/>
    </source>
</evidence>
<evidence type="ECO:0000313" key="3">
    <source>
        <dbReference type="Proteomes" id="UP000192917"/>
    </source>
</evidence>
<dbReference type="Gene3D" id="6.10.280.50">
    <property type="match status" value="1"/>
</dbReference>
<feature type="coiled-coil region" evidence="1">
    <location>
        <begin position="27"/>
        <end position="61"/>
    </location>
</feature>
<accession>A0A1Y6BRX4</accession>
<dbReference type="EMBL" id="FWZX01000008">
    <property type="protein sequence ID" value="SMF23818.1"/>
    <property type="molecule type" value="Genomic_DNA"/>
</dbReference>
<keyword evidence="1" id="KW-0175">Coiled coil</keyword>
<dbReference type="AlphaFoldDB" id="A0A1Y6BRX4"/>
<dbReference type="Proteomes" id="UP000192917">
    <property type="component" value="Unassembled WGS sequence"/>
</dbReference>
<dbReference type="Pfam" id="PF04325">
    <property type="entry name" value="DUF465"/>
    <property type="match status" value="1"/>
</dbReference>
<evidence type="ECO:0000256" key="1">
    <source>
        <dbReference type="SAM" id="Coils"/>
    </source>
</evidence>
<dbReference type="STRING" id="560819.SAMN05428998_10845"/>